<dbReference type="EMBL" id="CAJVPU010042589">
    <property type="protein sequence ID" value="CAG8743872.1"/>
    <property type="molecule type" value="Genomic_DNA"/>
</dbReference>
<proteinExistence type="predicted"/>
<feature type="non-terminal residue" evidence="1">
    <location>
        <position position="100"/>
    </location>
</feature>
<gene>
    <name evidence="1" type="ORF">DHETER_LOCUS14221</name>
</gene>
<organism evidence="1 2">
    <name type="scientific">Dentiscutata heterogama</name>
    <dbReference type="NCBI Taxonomy" id="1316150"/>
    <lineage>
        <taxon>Eukaryota</taxon>
        <taxon>Fungi</taxon>
        <taxon>Fungi incertae sedis</taxon>
        <taxon>Mucoromycota</taxon>
        <taxon>Glomeromycotina</taxon>
        <taxon>Glomeromycetes</taxon>
        <taxon>Diversisporales</taxon>
        <taxon>Gigasporaceae</taxon>
        <taxon>Dentiscutata</taxon>
    </lineage>
</organism>
<protein>
    <submittedName>
        <fullName evidence="1">548_t:CDS:1</fullName>
    </submittedName>
</protein>
<evidence type="ECO:0000313" key="2">
    <source>
        <dbReference type="Proteomes" id="UP000789702"/>
    </source>
</evidence>
<sequence>IDQDTWIVSRFYTNSNMQYDATEIDINKENSQYDTAELDINEENFQYDATELDNNKNLIDKHDIKQTKTLCVICRSRNFACPCGFYIIRGHDCQDIVAVR</sequence>
<accession>A0ACA9QB49</accession>
<reference evidence="1" key="1">
    <citation type="submission" date="2021-06" db="EMBL/GenBank/DDBJ databases">
        <authorList>
            <person name="Kallberg Y."/>
            <person name="Tangrot J."/>
            <person name="Rosling A."/>
        </authorList>
    </citation>
    <scope>NUCLEOTIDE SEQUENCE</scope>
    <source>
        <strain evidence="1">IL203A</strain>
    </source>
</reference>
<evidence type="ECO:0000313" key="1">
    <source>
        <dbReference type="EMBL" id="CAG8743872.1"/>
    </source>
</evidence>
<keyword evidence="2" id="KW-1185">Reference proteome</keyword>
<comment type="caution">
    <text evidence="1">The sequence shown here is derived from an EMBL/GenBank/DDBJ whole genome shotgun (WGS) entry which is preliminary data.</text>
</comment>
<name>A0ACA9QB49_9GLOM</name>
<dbReference type="Proteomes" id="UP000789702">
    <property type="component" value="Unassembled WGS sequence"/>
</dbReference>
<feature type="non-terminal residue" evidence="1">
    <location>
        <position position="1"/>
    </location>
</feature>